<dbReference type="GO" id="GO:0003743">
    <property type="term" value="F:translation initiation factor activity"/>
    <property type="evidence" value="ECO:0007669"/>
    <property type="project" value="UniProtKB-KW"/>
</dbReference>
<feature type="compositionally biased region" description="Basic and acidic residues" evidence="7">
    <location>
        <begin position="794"/>
        <end position="874"/>
    </location>
</feature>
<dbReference type="InterPro" id="IPR000717">
    <property type="entry name" value="PCI_dom"/>
</dbReference>
<name>A0A4P9Z3I5_9FUNG</name>
<keyword evidence="6" id="KW-0175">Coiled coil</keyword>
<feature type="region of interest" description="Disordered" evidence="7">
    <location>
        <begin position="794"/>
        <end position="882"/>
    </location>
</feature>
<dbReference type="FunFam" id="1.25.40.860:FF:000003">
    <property type="entry name" value="Eukaryotic translation initiation factor 3 subunit A"/>
    <property type="match status" value="1"/>
</dbReference>
<evidence type="ECO:0000313" key="9">
    <source>
        <dbReference type="EMBL" id="RKP26948.1"/>
    </source>
</evidence>
<keyword evidence="4" id="KW-0694">RNA-binding</keyword>
<dbReference type="SMART" id="SM00088">
    <property type="entry name" value="PINT"/>
    <property type="match status" value="1"/>
</dbReference>
<keyword evidence="10" id="KW-1185">Reference proteome</keyword>
<feature type="domain" description="PCI" evidence="8">
    <location>
        <begin position="317"/>
        <end position="500"/>
    </location>
</feature>
<evidence type="ECO:0000256" key="4">
    <source>
        <dbReference type="ARBA" id="ARBA00022884"/>
    </source>
</evidence>
<dbReference type="GO" id="GO:0003729">
    <property type="term" value="F:mRNA binding"/>
    <property type="evidence" value="ECO:0007669"/>
    <property type="project" value="TreeGrafter"/>
</dbReference>
<dbReference type="EMBL" id="KZ989300">
    <property type="protein sequence ID" value="RKP26948.1"/>
    <property type="molecule type" value="Genomic_DNA"/>
</dbReference>
<dbReference type="GO" id="GO:0071540">
    <property type="term" value="C:eukaryotic translation initiation factor 3 complex, eIF3e"/>
    <property type="evidence" value="ECO:0007669"/>
    <property type="project" value="TreeGrafter"/>
</dbReference>
<feature type="non-terminal residue" evidence="9">
    <location>
        <position position="882"/>
    </location>
</feature>
<feature type="region of interest" description="Disordered" evidence="7">
    <location>
        <begin position="611"/>
        <end position="635"/>
    </location>
</feature>
<dbReference type="GO" id="GO:0043614">
    <property type="term" value="C:multi-eIF complex"/>
    <property type="evidence" value="ECO:0007669"/>
    <property type="project" value="TreeGrafter"/>
</dbReference>
<dbReference type="PANTHER" id="PTHR14005:SF0">
    <property type="entry name" value="EUKARYOTIC TRANSLATION INITIATION FACTOR 3 SUBUNIT A"/>
    <property type="match status" value="1"/>
</dbReference>
<dbReference type="Gene3D" id="4.10.860.10">
    <property type="entry name" value="UVR domain"/>
    <property type="match status" value="1"/>
</dbReference>
<evidence type="ECO:0000256" key="6">
    <source>
        <dbReference type="ARBA" id="ARBA00023054"/>
    </source>
</evidence>
<evidence type="ECO:0000256" key="2">
    <source>
        <dbReference type="ARBA" id="ARBA00022490"/>
    </source>
</evidence>
<gene>
    <name evidence="9" type="ORF">SYNPS1DRAFT_13412</name>
</gene>
<dbReference type="Pfam" id="PF01399">
    <property type="entry name" value="PCI"/>
    <property type="match status" value="1"/>
</dbReference>
<evidence type="ECO:0000256" key="7">
    <source>
        <dbReference type="SAM" id="MobiDB-lite"/>
    </source>
</evidence>
<comment type="subcellular location">
    <subcellularLocation>
        <location evidence="1">Cytoplasm</location>
    </subcellularLocation>
</comment>
<protein>
    <recommendedName>
        <fullName evidence="8">PCI domain-containing protein</fullName>
    </recommendedName>
</protein>
<dbReference type="AlphaFoldDB" id="A0A4P9Z3I5"/>
<sequence length="882" mass="102732">MRSYYQRPENALKRAEELIAVGQQNAALEVLYEVATSKRSRSAPISVLEPVMHKFVELCVEQRKGKPIKDALYQFKAFAQGTSVAAIERVVKRFLSLSEEKLHTAQEKAEQINLSTVEDLEESETPESILLSTVSGEQTKDRTDRAVVTPWLRFMWEGYRTVLDTLRNNAHLELLYQQVAHQTIQFCLKYLRKTELRRLAELMRYHLSNVSKYQNQAHAIDLADPDTLQRHLDARVEQLNAAVKLELWQEAFRSVEDIYNLLAMSKRTPKPHMMANYYENLAKIFLVGENYLFHAAAQQRCYFLWRVINKDATPEEHTKAATSILLSTLSVPVIASNRGSGIFTDVDESKSKLHRLTNLLGLTKAPTRSGLLKNLIGHGVLQRVPAELRQLYEILEVTFHPLSICKKIEPLLARLAEDGEMKRYIEPLHQVVLTRLLQQLSQVYTTVKMDTVVKLASFPPPFDYDRTYIEKFIMNGCRRGDLMIRIDHHNGVLTFETSELFAAPAIAAVDGVRLQMAPAEAMRGHLMSLGTGLQGAINVIDAGVEEERKLAKSQSIARALFEMVDEHKRNAARKAVIERKKEIAENVQMQKEKEQAMQRIARMQQEKAVEKARQEQEARKRQLEQQEREREAIEREEARKLAESLTEKAGIKTLETLDTDKLVELQVKQIEDEKAEIQARLKSVAKRLDHTERAFRKEEIPLLERDYVRQRKADRHYYEAARAARVQAAREKHARDLKLKQKMTAIMPDYRAFRAGLEGKVREDYERHCQEVAKQLDKAKKARIQEYRELKYEVDQRRKTEAAERARREEEERREREQREREERERQEREEKERREREEREAAARAEREERERKLAEQLEKQRERERLAEEKLAAQRRGAAP</sequence>
<keyword evidence="2" id="KW-0963">Cytoplasm</keyword>
<dbReference type="Pfam" id="PF22591">
    <property type="entry name" value="eIF3a_PCI_TPR-like"/>
    <property type="match status" value="1"/>
</dbReference>
<evidence type="ECO:0000259" key="8">
    <source>
        <dbReference type="PROSITE" id="PS50250"/>
    </source>
</evidence>
<dbReference type="PROSITE" id="PS50250">
    <property type="entry name" value="PCI"/>
    <property type="match status" value="1"/>
</dbReference>
<evidence type="ECO:0000256" key="5">
    <source>
        <dbReference type="ARBA" id="ARBA00022917"/>
    </source>
</evidence>
<dbReference type="InterPro" id="IPR027512">
    <property type="entry name" value="EIF3A"/>
</dbReference>
<dbReference type="OrthoDB" id="18884at2759"/>
<dbReference type="HAMAP" id="MF_03000">
    <property type="entry name" value="eIF3a"/>
    <property type="match status" value="1"/>
</dbReference>
<proteinExistence type="inferred from homology"/>
<keyword evidence="5" id="KW-0648">Protein biosynthesis</keyword>
<dbReference type="PANTHER" id="PTHR14005">
    <property type="entry name" value="EUKARYOTIC TRANSLATION INITIATION FACTOR 3, THETA SUBUNIT"/>
    <property type="match status" value="1"/>
</dbReference>
<dbReference type="GO" id="GO:0071541">
    <property type="term" value="C:eukaryotic translation initiation factor 3 complex, eIF3m"/>
    <property type="evidence" value="ECO:0007669"/>
    <property type="project" value="TreeGrafter"/>
</dbReference>
<dbReference type="GO" id="GO:0001732">
    <property type="term" value="P:formation of cytoplasmic translation initiation complex"/>
    <property type="evidence" value="ECO:0007669"/>
    <property type="project" value="TreeGrafter"/>
</dbReference>
<dbReference type="InterPro" id="IPR054711">
    <property type="entry name" value="eIF3a_PCI_TPR-like"/>
</dbReference>
<organism evidence="9 10">
    <name type="scientific">Syncephalis pseudoplumigaleata</name>
    <dbReference type="NCBI Taxonomy" id="1712513"/>
    <lineage>
        <taxon>Eukaryota</taxon>
        <taxon>Fungi</taxon>
        <taxon>Fungi incertae sedis</taxon>
        <taxon>Zoopagomycota</taxon>
        <taxon>Zoopagomycotina</taxon>
        <taxon>Zoopagomycetes</taxon>
        <taxon>Zoopagales</taxon>
        <taxon>Piptocephalidaceae</taxon>
        <taxon>Syncephalis</taxon>
    </lineage>
</organism>
<evidence type="ECO:0000313" key="10">
    <source>
        <dbReference type="Proteomes" id="UP000278143"/>
    </source>
</evidence>
<evidence type="ECO:0000256" key="1">
    <source>
        <dbReference type="ARBA" id="ARBA00004496"/>
    </source>
</evidence>
<reference evidence="10" key="1">
    <citation type="journal article" date="2018" name="Nat. Microbiol.">
        <title>Leveraging single-cell genomics to expand the fungal tree of life.</title>
        <authorList>
            <person name="Ahrendt S.R."/>
            <person name="Quandt C.A."/>
            <person name="Ciobanu D."/>
            <person name="Clum A."/>
            <person name="Salamov A."/>
            <person name="Andreopoulos B."/>
            <person name="Cheng J.F."/>
            <person name="Woyke T."/>
            <person name="Pelin A."/>
            <person name="Henrissat B."/>
            <person name="Reynolds N.K."/>
            <person name="Benny G.L."/>
            <person name="Smith M.E."/>
            <person name="James T.Y."/>
            <person name="Grigoriev I.V."/>
        </authorList>
    </citation>
    <scope>NUCLEOTIDE SEQUENCE [LARGE SCALE GENOMIC DNA]</scope>
    <source>
        <strain evidence="10">Benny S71-1</strain>
    </source>
</reference>
<dbReference type="GO" id="GO:0002188">
    <property type="term" value="P:translation reinitiation"/>
    <property type="evidence" value="ECO:0007669"/>
    <property type="project" value="TreeGrafter"/>
</dbReference>
<dbReference type="FunFam" id="4.10.860.10:FF:000001">
    <property type="entry name" value="Eukaryotic translation initiation factor 3 subunit A"/>
    <property type="match status" value="1"/>
</dbReference>
<dbReference type="Gene3D" id="1.25.40.860">
    <property type="match status" value="2"/>
</dbReference>
<accession>A0A4P9Z3I5</accession>
<dbReference type="Proteomes" id="UP000278143">
    <property type="component" value="Unassembled WGS sequence"/>
</dbReference>
<keyword evidence="3" id="KW-0396">Initiation factor</keyword>
<evidence type="ECO:0000256" key="3">
    <source>
        <dbReference type="ARBA" id="ARBA00022540"/>
    </source>
</evidence>